<dbReference type="SUPFAM" id="SSF88723">
    <property type="entry name" value="PIN domain-like"/>
    <property type="match status" value="1"/>
</dbReference>
<keyword evidence="2" id="KW-1185">Reference proteome</keyword>
<organism evidence="1 2">
    <name type="scientific">Hydrocarboniphaga effusa AP103</name>
    <dbReference type="NCBI Taxonomy" id="1172194"/>
    <lineage>
        <taxon>Bacteria</taxon>
        <taxon>Pseudomonadati</taxon>
        <taxon>Pseudomonadota</taxon>
        <taxon>Gammaproteobacteria</taxon>
        <taxon>Nevskiales</taxon>
        <taxon>Nevskiaceae</taxon>
        <taxon>Hydrocarboniphaga</taxon>
    </lineage>
</organism>
<dbReference type="EMBL" id="AKGD01000001">
    <property type="protein sequence ID" value="EIT71541.1"/>
    <property type="molecule type" value="Genomic_DNA"/>
</dbReference>
<name>I8I5A6_9GAMM</name>
<evidence type="ECO:0008006" key="3">
    <source>
        <dbReference type="Google" id="ProtNLM"/>
    </source>
</evidence>
<evidence type="ECO:0000313" key="1">
    <source>
        <dbReference type="EMBL" id="EIT71541.1"/>
    </source>
</evidence>
<protein>
    <recommendedName>
        <fullName evidence="3">PIN domain-containing protein</fullName>
    </recommendedName>
</protein>
<accession>I8I5A6</accession>
<comment type="caution">
    <text evidence="1">The sequence shown here is derived from an EMBL/GenBank/DDBJ whole genome shotgun (WGS) entry which is preliminary data.</text>
</comment>
<reference evidence="1 2" key="1">
    <citation type="journal article" date="2012" name="J. Bacteriol.">
        <title>Genome Sequence of n-Alkane-Degrading Hydrocarboniphaga effusa Strain AP103T (ATCC BAA-332T).</title>
        <authorList>
            <person name="Chang H.K."/>
            <person name="Zylstra G.J."/>
            <person name="Chae J.C."/>
        </authorList>
    </citation>
    <scope>NUCLEOTIDE SEQUENCE [LARGE SCALE GENOMIC DNA]</scope>
    <source>
        <strain evidence="1 2">AP103</strain>
    </source>
</reference>
<gene>
    <name evidence="1" type="ORF">WQQ_16780</name>
</gene>
<dbReference type="RefSeq" id="WP_007184627.1">
    <property type="nucleotide sequence ID" value="NZ_AKGD01000001.1"/>
</dbReference>
<sequence>MAKLYLLDLPVLAELTRPDGNRRLFTLFQQRQSLCAIAAPALITWLRGLDGLPEGHRRQQLSAFTAELLACGPPVLPIDREAALWLARQAGRWDRAGRRWSRLDGEQAAIAASQDMALVSRLPHPLANTEGLRIEDWFRP</sequence>
<dbReference type="Proteomes" id="UP000003704">
    <property type="component" value="Unassembled WGS sequence"/>
</dbReference>
<dbReference type="AlphaFoldDB" id="I8I5A6"/>
<dbReference type="Gene3D" id="3.40.50.1010">
    <property type="entry name" value="5'-nuclease"/>
    <property type="match status" value="1"/>
</dbReference>
<dbReference type="STRING" id="1172194.WQQ_16780"/>
<dbReference type="OrthoDB" id="9804823at2"/>
<proteinExistence type="predicted"/>
<dbReference type="InterPro" id="IPR029060">
    <property type="entry name" value="PIN-like_dom_sf"/>
</dbReference>
<evidence type="ECO:0000313" key="2">
    <source>
        <dbReference type="Proteomes" id="UP000003704"/>
    </source>
</evidence>